<gene>
    <name evidence="2" type="ORF">A2160_05425</name>
</gene>
<sequence>MIEVIFLIFFFTISLFFGDSFLILFGFKKPKLLRLSAGLLLGASFISLVIFYATYLFPFSRLLILAFLAIFLGLAFIIRSRSQILFSLKNINFNRENWLTLFFLSFWTILFISLWSKILVIEKDGWFSSCTNCWGDWSAHLTYTTSFAFANNFPPQLPIYVGESFHYPFLNDFLSAILVNLGTNLPSALLLPGFVFSLCLVVILSSLGRQLTGKISVGMLTVYLFLFNGGLGFWWFFKDIEKQGFWQILTNLPKEYTHLGDFNIQWINVITSQLIPQRGFLLGFPLSVIGYYLFWRFWQERQVNFLRLSALLAILLPLIQVHSFIAVNLVAGFLFIFAVIYRKDKVLVIKNWANYFLPVLFLGATQTLYFYGSLLGKSDFSHWHLGWMVKGFWPQWPAFWLLNLGLILPLSLIGFLLAPKKIKAFAIPFWLLFILANFWQFQPWDWDNTKIFLHWYLLVAIFAAVTIDFILRSRWWLIKLLGLIVFVLSIFSGSLDVARLFEYSAHKFQFWSKQQLSLAEWIKSQTKSRAVYLTSDNHSHWLPALTGRQIVMGYQGWLWTYGINYQERENDIKKIFSGGSEAGNLLKKYQINYVVIGPDERQEKKWSLNENFFEKNFSLVLSEKDYKIFQTSAPSF</sequence>
<dbReference type="STRING" id="1797457.A2160_05425"/>
<feature type="transmembrane region" description="Helical" evidence="1">
    <location>
        <begin position="280"/>
        <end position="298"/>
    </location>
</feature>
<feature type="transmembrane region" description="Helical" evidence="1">
    <location>
        <begin position="6"/>
        <end position="25"/>
    </location>
</feature>
<dbReference type="Proteomes" id="UP000177006">
    <property type="component" value="Unassembled WGS sequence"/>
</dbReference>
<feature type="transmembrane region" description="Helical" evidence="1">
    <location>
        <begin position="215"/>
        <end position="237"/>
    </location>
</feature>
<keyword evidence="1" id="KW-1133">Transmembrane helix</keyword>
<keyword evidence="1" id="KW-0472">Membrane</keyword>
<feature type="transmembrane region" description="Helical" evidence="1">
    <location>
        <begin position="476"/>
        <end position="495"/>
    </location>
</feature>
<reference evidence="2 3" key="1">
    <citation type="journal article" date="2016" name="Nat. Commun.">
        <title>Thousands of microbial genomes shed light on interconnected biogeochemical processes in an aquifer system.</title>
        <authorList>
            <person name="Anantharaman K."/>
            <person name="Brown C.T."/>
            <person name="Hug L.A."/>
            <person name="Sharon I."/>
            <person name="Castelle C.J."/>
            <person name="Probst A.J."/>
            <person name="Thomas B.C."/>
            <person name="Singh A."/>
            <person name="Wilkins M.J."/>
            <person name="Karaoz U."/>
            <person name="Brodie E.L."/>
            <person name="Williams K.H."/>
            <person name="Hubbard S.S."/>
            <person name="Banfield J.F."/>
        </authorList>
    </citation>
    <scope>NUCLEOTIDE SEQUENCE [LARGE SCALE GENOMIC DNA]</scope>
</reference>
<feature type="transmembrane region" description="Helical" evidence="1">
    <location>
        <begin position="398"/>
        <end position="417"/>
    </location>
</feature>
<evidence type="ECO:0000256" key="1">
    <source>
        <dbReference type="SAM" id="Phobius"/>
    </source>
</evidence>
<keyword evidence="1" id="KW-0812">Transmembrane</keyword>
<feature type="transmembrane region" description="Helical" evidence="1">
    <location>
        <begin position="310"/>
        <end position="340"/>
    </location>
</feature>
<dbReference type="EMBL" id="MEZK01000011">
    <property type="protein sequence ID" value="OGD63207.1"/>
    <property type="molecule type" value="Genomic_DNA"/>
</dbReference>
<evidence type="ECO:0000313" key="3">
    <source>
        <dbReference type="Proteomes" id="UP000177006"/>
    </source>
</evidence>
<feature type="transmembrane region" description="Helical" evidence="1">
    <location>
        <begin position="352"/>
        <end position="371"/>
    </location>
</feature>
<evidence type="ECO:0000313" key="2">
    <source>
        <dbReference type="EMBL" id="OGD63207.1"/>
    </source>
</evidence>
<evidence type="ECO:0008006" key="4">
    <source>
        <dbReference type="Google" id="ProtNLM"/>
    </source>
</evidence>
<feature type="transmembrane region" description="Helical" evidence="1">
    <location>
        <begin position="32"/>
        <end position="53"/>
    </location>
</feature>
<name>A0A1F5E720_9BACT</name>
<protein>
    <recommendedName>
        <fullName evidence="4">Glycosyltransferase RgtA/B/C/D-like domain-containing protein</fullName>
    </recommendedName>
</protein>
<accession>A0A1F5E720</accession>
<dbReference type="AlphaFoldDB" id="A0A1F5E720"/>
<proteinExistence type="predicted"/>
<feature type="transmembrane region" description="Helical" evidence="1">
    <location>
        <begin position="424"/>
        <end position="441"/>
    </location>
</feature>
<feature type="transmembrane region" description="Helical" evidence="1">
    <location>
        <begin position="98"/>
        <end position="118"/>
    </location>
</feature>
<organism evidence="2 3">
    <name type="scientific">Candidatus Beckwithbacteria bacterium RBG_13_42_9</name>
    <dbReference type="NCBI Taxonomy" id="1797457"/>
    <lineage>
        <taxon>Bacteria</taxon>
        <taxon>Candidatus Beckwithiibacteriota</taxon>
    </lineage>
</organism>
<comment type="caution">
    <text evidence="2">The sequence shown here is derived from an EMBL/GenBank/DDBJ whole genome shotgun (WGS) entry which is preliminary data.</text>
</comment>
<feature type="transmembrane region" description="Helical" evidence="1">
    <location>
        <begin position="453"/>
        <end position="471"/>
    </location>
</feature>
<feature type="transmembrane region" description="Helical" evidence="1">
    <location>
        <begin position="59"/>
        <end position="78"/>
    </location>
</feature>
<feature type="transmembrane region" description="Helical" evidence="1">
    <location>
        <begin position="189"/>
        <end position="209"/>
    </location>
</feature>